<evidence type="ECO:0000259" key="8">
    <source>
        <dbReference type="PROSITE" id="PS50893"/>
    </source>
</evidence>
<dbReference type="InterPro" id="IPR017871">
    <property type="entry name" value="ABC_transporter-like_CS"/>
</dbReference>
<organism evidence="10 11">
    <name type="scientific">Hyphomonas jannaschiana VP2</name>
    <dbReference type="NCBI Taxonomy" id="1280952"/>
    <lineage>
        <taxon>Bacteria</taxon>
        <taxon>Pseudomonadati</taxon>
        <taxon>Pseudomonadota</taxon>
        <taxon>Alphaproteobacteria</taxon>
        <taxon>Hyphomonadales</taxon>
        <taxon>Hyphomonadaceae</taxon>
        <taxon>Hyphomonas</taxon>
    </lineage>
</organism>
<dbReference type="Gene3D" id="1.20.1560.10">
    <property type="entry name" value="ABC transporter type 1, transmembrane domain"/>
    <property type="match status" value="1"/>
</dbReference>
<protein>
    <submittedName>
        <fullName evidence="10">Putative amino acid ABC transporter ATP-binding protein CydC</fullName>
    </submittedName>
</protein>
<evidence type="ECO:0000259" key="9">
    <source>
        <dbReference type="PROSITE" id="PS50929"/>
    </source>
</evidence>
<dbReference type="InterPro" id="IPR011527">
    <property type="entry name" value="ABC1_TM_dom"/>
</dbReference>
<dbReference type="PANTHER" id="PTHR24221">
    <property type="entry name" value="ATP-BINDING CASSETTE SUB-FAMILY B"/>
    <property type="match status" value="1"/>
</dbReference>
<keyword evidence="6 7" id="KW-0472">Membrane</keyword>
<evidence type="ECO:0000256" key="2">
    <source>
        <dbReference type="ARBA" id="ARBA00022692"/>
    </source>
</evidence>
<feature type="transmembrane region" description="Helical" evidence="7">
    <location>
        <begin position="134"/>
        <end position="154"/>
    </location>
</feature>
<dbReference type="GO" id="GO:0016887">
    <property type="term" value="F:ATP hydrolysis activity"/>
    <property type="evidence" value="ECO:0007669"/>
    <property type="project" value="InterPro"/>
</dbReference>
<dbReference type="EMBL" id="ARYJ01000003">
    <property type="protein sequence ID" value="KCZ89685.1"/>
    <property type="molecule type" value="Genomic_DNA"/>
</dbReference>
<comment type="caution">
    <text evidence="10">The sequence shown here is derived from an EMBL/GenBank/DDBJ whole genome shotgun (WGS) entry which is preliminary data.</text>
</comment>
<evidence type="ECO:0000256" key="1">
    <source>
        <dbReference type="ARBA" id="ARBA00004651"/>
    </source>
</evidence>
<dbReference type="RefSeq" id="WP_035579307.1">
    <property type="nucleotide sequence ID" value="NZ_ARYJ01000003.1"/>
</dbReference>
<dbReference type="GO" id="GO:0140359">
    <property type="term" value="F:ABC-type transporter activity"/>
    <property type="evidence" value="ECO:0007669"/>
    <property type="project" value="InterPro"/>
</dbReference>
<reference evidence="10 11" key="1">
    <citation type="journal article" date="2014" name="Antonie Van Leeuwenhoek">
        <title>Hyphomonas beringensis sp. nov. and Hyphomonas chukchiensis sp. nov., isolated from surface seawater of the Bering Sea and Chukchi Sea.</title>
        <authorList>
            <person name="Li C."/>
            <person name="Lai Q."/>
            <person name="Li G."/>
            <person name="Dong C."/>
            <person name="Wang J."/>
            <person name="Liao Y."/>
            <person name="Shao Z."/>
        </authorList>
    </citation>
    <scope>NUCLEOTIDE SEQUENCE [LARGE SCALE GENOMIC DNA]</scope>
    <source>
        <strain evidence="10 11">VP2</strain>
    </source>
</reference>
<keyword evidence="5 7" id="KW-1133">Transmembrane helix</keyword>
<dbReference type="GO" id="GO:0005524">
    <property type="term" value="F:ATP binding"/>
    <property type="evidence" value="ECO:0007669"/>
    <property type="project" value="UniProtKB-KW"/>
</dbReference>
<dbReference type="SMART" id="SM00382">
    <property type="entry name" value="AAA"/>
    <property type="match status" value="1"/>
</dbReference>
<proteinExistence type="predicted"/>
<dbReference type="PROSITE" id="PS50893">
    <property type="entry name" value="ABC_TRANSPORTER_2"/>
    <property type="match status" value="1"/>
</dbReference>
<keyword evidence="2 7" id="KW-0812">Transmembrane</keyword>
<keyword evidence="4 10" id="KW-0067">ATP-binding</keyword>
<dbReference type="OrthoDB" id="5288404at2"/>
<dbReference type="InterPro" id="IPR003439">
    <property type="entry name" value="ABC_transporter-like_ATP-bd"/>
</dbReference>
<name>A0A059FGA5_9PROT</name>
<dbReference type="PROSITE" id="PS50929">
    <property type="entry name" value="ABC_TM1F"/>
    <property type="match status" value="1"/>
</dbReference>
<dbReference type="InterPro" id="IPR039421">
    <property type="entry name" value="Type_1_exporter"/>
</dbReference>
<evidence type="ECO:0000313" key="11">
    <source>
        <dbReference type="Proteomes" id="UP000024816"/>
    </source>
</evidence>
<dbReference type="InterPro" id="IPR003593">
    <property type="entry name" value="AAA+_ATPase"/>
</dbReference>
<gene>
    <name evidence="10" type="ORF">HJA_05517</name>
</gene>
<dbReference type="InterPro" id="IPR027417">
    <property type="entry name" value="P-loop_NTPase"/>
</dbReference>
<evidence type="ECO:0000256" key="4">
    <source>
        <dbReference type="ARBA" id="ARBA00022840"/>
    </source>
</evidence>
<feature type="transmembrane region" description="Helical" evidence="7">
    <location>
        <begin position="270"/>
        <end position="291"/>
    </location>
</feature>
<dbReference type="PATRIC" id="fig|1280952.3.peg.1096"/>
<dbReference type="GO" id="GO:0005886">
    <property type="term" value="C:plasma membrane"/>
    <property type="evidence" value="ECO:0007669"/>
    <property type="project" value="UniProtKB-SubCell"/>
</dbReference>
<evidence type="ECO:0000256" key="7">
    <source>
        <dbReference type="SAM" id="Phobius"/>
    </source>
</evidence>
<evidence type="ECO:0000256" key="6">
    <source>
        <dbReference type="ARBA" id="ARBA00023136"/>
    </source>
</evidence>
<evidence type="ECO:0000313" key="10">
    <source>
        <dbReference type="EMBL" id="KCZ89685.1"/>
    </source>
</evidence>
<keyword evidence="3" id="KW-0547">Nucleotide-binding</keyword>
<dbReference type="SUPFAM" id="SSF52540">
    <property type="entry name" value="P-loop containing nucleoside triphosphate hydrolases"/>
    <property type="match status" value="1"/>
</dbReference>
<keyword evidence="11" id="KW-1185">Reference proteome</keyword>
<dbReference type="Pfam" id="PF00005">
    <property type="entry name" value="ABC_tran"/>
    <property type="match status" value="1"/>
</dbReference>
<feature type="domain" description="ABC transmembrane type-1" evidence="9">
    <location>
        <begin position="17"/>
        <end position="299"/>
    </location>
</feature>
<dbReference type="InterPro" id="IPR036640">
    <property type="entry name" value="ABC1_TM_sf"/>
</dbReference>
<feature type="transmembrane region" description="Helical" evidence="7">
    <location>
        <begin position="160"/>
        <end position="179"/>
    </location>
</feature>
<dbReference type="PANTHER" id="PTHR24221:SF654">
    <property type="entry name" value="ATP-BINDING CASSETTE SUB-FAMILY B MEMBER 6"/>
    <property type="match status" value="1"/>
</dbReference>
<accession>A0A059FGA5</accession>
<dbReference type="PROSITE" id="PS00211">
    <property type="entry name" value="ABC_TRANSPORTER_1"/>
    <property type="match status" value="1"/>
</dbReference>
<evidence type="ECO:0000256" key="3">
    <source>
        <dbReference type="ARBA" id="ARBA00022741"/>
    </source>
</evidence>
<dbReference type="Gene3D" id="3.40.50.300">
    <property type="entry name" value="P-loop containing nucleotide triphosphate hydrolases"/>
    <property type="match status" value="1"/>
</dbReference>
<dbReference type="SUPFAM" id="SSF90123">
    <property type="entry name" value="ABC transporter transmembrane region"/>
    <property type="match status" value="1"/>
</dbReference>
<feature type="domain" description="ABC transporter" evidence="8">
    <location>
        <begin position="334"/>
        <end position="550"/>
    </location>
</feature>
<dbReference type="AlphaFoldDB" id="A0A059FGA5"/>
<comment type="subcellular location">
    <subcellularLocation>
        <location evidence="1">Cell membrane</location>
        <topology evidence="1">Multi-pass membrane protein</topology>
    </subcellularLocation>
</comment>
<sequence>MLTLWRLLGRPAKRRFALALLLSALAGASSIVLLGLSGWFLTAAAIAGSAGAGYVFNHLYPSAGVRAAAFSRVLTKYGEQLIGHDATLSLSARLRPRLFAASAATQRGFTSMPANELSTLIDDVDAAEAGFLRVYSPAAAVVAGVLVALCFVFASDWISGLIALGAFLCTGWAFPAAAVRRSHQAAESHARQAELAREQTSRLIENAMELDILGAIGREAATAQNKLEQQVAARDAIEAPYRNLGTLTATVGLALALLVLWRAGEVQSGIAMATGAALALMAAFESIGAMLKVFDARARSGVAADRLAARLYPEEASWDPPLESAKAPSSLFPVTAEGLMAQAAPTAPIVGPLRFSIEPGTLLQLIGPSGSGKTTVAEALMRLHPVSPGMLRYGQSPAETVRIASVLAHIAISPQFPAFLPGTLADQTRLAAPDATDEQIWNALQTACADRFVSAKPEGLEILFGENDPPFSGGELRRIGLARALLAKPEILILDEPFAGLEAELAGRLAGNLTDWAQEAPRALVVLAHKRLDMSFDGLRQEVVRVGGEPA</sequence>
<dbReference type="eggNOG" id="COG4987">
    <property type="taxonomic scope" value="Bacteria"/>
</dbReference>
<dbReference type="Proteomes" id="UP000024816">
    <property type="component" value="Unassembled WGS sequence"/>
</dbReference>
<dbReference type="STRING" id="1280952.HJA_05517"/>
<evidence type="ECO:0000256" key="5">
    <source>
        <dbReference type="ARBA" id="ARBA00022989"/>
    </source>
</evidence>
<feature type="transmembrane region" description="Helical" evidence="7">
    <location>
        <begin position="244"/>
        <end position="264"/>
    </location>
</feature>